<evidence type="ECO:0000313" key="3">
    <source>
        <dbReference type="EMBL" id="SEE44701.1"/>
    </source>
</evidence>
<sequence>MKLFYKLVVLVLVFNLYACKDKKNTIKPIEISKNVSSDLELDHFNIWVKQPEKAKNKLREIGFTAVPDSLSAVHIGQGTSGRYFRFLNSYLEFIFVYDQNELEQNNEKNKDLDFTKRANFNKNGASPFSLALKVKGYYIEKIPFKKVAYHQDWMDEHMNIYAAKNSNIELKEPSIFVVYPEMEFERFETLSDLKNIPEEHAIWRTFYKHPNGAKKITKIEITSDNLNTNTATIKAVNEIENLTVKKGKEHLMKLYFDNNFQGKSFDLRPDLPLIIYL</sequence>
<dbReference type="Gene3D" id="3.10.180.10">
    <property type="entry name" value="2,3-Dihydroxybiphenyl 1,2-Dioxygenase, domain 1"/>
    <property type="match status" value="1"/>
</dbReference>
<dbReference type="OrthoDB" id="1426774at2"/>
<dbReference type="Proteomes" id="UP000037716">
    <property type="component" value="Unassembled WGS sequence"/>
</dbReference>
<dbReference type="InterPro" id="IPR029068">
    <property type="entry name" value="Glyas_Bleomycin-R_OHBP_Dase"/>
</dbReference>
<feature type="domain" description="Glyoxalase-like" evidence="1">
    <location>
        <begin position="41"/>
        <end position="113"/>
    </location>
</feature>
<dbReference type="Proteomes" id="UP000183071">
    <property type="component" value="Unassembled WGS sequence"/>
</dbReference>
<gene>
    <name evidence="2" type="ORF">I602_1954</name>
    <name evidence="3" type="ORF">SAMN05444353_1723</name>
</gene>
<reference evidence="3 5" key="2">
    <citation type="submission" date="2016-10" db="EMBL/GenBank/DDBJ databases">
        <authorList>
            <person name="Varghese N."/>
            <person name="Submissions S."/>
        </authorList>
    </citation>
    <scope>NUCLEOTIDE SEQUENCE [LARGE SCALE GENOMIC DNA]</scope>
    <source>
        <strain evidence="3 5">DSW-5</strain>
    </source>
</reference>
<dbReference type="RefSeq" id="WP_053974496.1">
    <property type="nucleotide sequence ID" value="NZ_FNUE01000002.1"/>
</dbReference>
<dbReference type="PATRIC" id="fig|1300348.6.peg.1953"/>
<dbReference type="AlphaFoldDB" id="A0A0N0UNT0"/>
<accession>A0A0N0UNT0</accession>
<evidence type="ECO:0000313" key="5">
    <source>
        <dbReference type="Proteomes" id="UP000183071"/>
    </source>
</evidence>
<name>A0A0N0UNT0_9FLAO</name>
<dbReference type="InterPro" id="IPR025870">
    <property type="entry name" value="Glyoxalase-like_dom"/>
</dbReference>
<dbReference type="EMBL" id="FNUE01000002">
    <property type="protein sequence ID" value="SEE44701.1"/>
    <property type="molecule type" value="Genomic_DNA"/>
</dbReference>
<protein>
    <submittedName>
        <fullName evidence="3">Glyoxalase-like domain-containing protein</fullName>
    </submittedName>
</protein>
<proteinExistence type="predicted"/>
<evidence type="ECO:0000313" key="2">
    <source>
        <dbReference type="EMBL" id="KOY52394.1"/>
    </source>
</evidence>
<evidence type="ECO:0000313" key="4">
    <source>
        <dbReference type="Proteomes" id="UP000037716"/>
    </source>
</evidence>
<organism evidence="2 4">
    <name type="scientific">Polaribacter dokdonensis DSW-5</name>
    <dbReference type="NCBI Taxonomy" id="1300348"/>
    <lineage>
        <taxon>Bacteria</taxon>
        <taxon>Pseudomonadati</taxon>
        <taxon>Bacteroidota</taxon>
        <taxon>Flavobacteriia</taxon>
        <taxon>Flavobacteriales</taxon>
        <taxon>Flavobacteriaceae</taxon>
    </lineage>
</organism>
<comment type="caution">
    <text evidence="2">The sequence shown here is derived from an EMBL/GenBank/DDBJ whole genome shotgun (WGS) entry which is preliminary data.</text>
</comment>
<keyword evidence="5" id="KW-1185">Reference proteome</keyword>
<reference evidence="2 4" key="1">
    <citation type="submission" date="2015-07" db="EMBL/GenBank/DDBJ databases">
        <title>Genome of Polaribacter dokdonenesis DSW-5, isolated from seawater off Dokdo in Korea.</title>
        <authorList>
            <person name="Yoon K."/>
            <person name="Song J.Y."/>
            <person name="Kim J.F."/>
        </authorList>
    </citation>
    <scope>NUCLEOTIDE SEQUENCE [LARGE SCALE GENOMIC DNA]</scope>
    <source>
        <strain evidence="2 4">DSW-5</strain>
    </source>
</reference>
<dbReference type="STRING" id="1300348.I602_1954"/>
<dbReference type="Pfam" id="PF13468">
    <property type="entry name" value="Glyoxalase_3"/>
    <property type="match status" value="1"/>
</dbReference>
<dbReference type="EMBL" id="LGBR01000001">
    <property type="protein sequence ID" value="KOY52394.1"/>
    <property type="molecule type" value="Genomic_DNA"/>
</dbReference>
<evidence type="ECO:0000259" key="1">
    <source>
        <dbReference type="Pfam" id="PF13468"/>
    </source>
</evidence>